<protein>
    <submittedName>
        <fullName evidence="2">Zinc ribbon domain-containing protein</fullName>
    </submittedName>
</protein>
<name>A0A3E4LRM4_9FIRM</name>
<gene>
    <name evidence="2" type="ORF">DXD17_07295</name>
</gene>
<evidence type="ECO:0000313" key="3">
    <source>
        <dbReference type="Proteomes" id="UP000260793"/>
    </source>
</evidence>
<dbReference type="AlphaFoldDB" id="A0A3E4LRM4"/>
<proteinExistence type="predicted"/>
<dbReference type="RefSeq" id="WP_117688125.1">
    <property type="nucleotide sequence ID" value="NZ_CAUFBW010000030.1"/>
</dbReference>
<organism evidence="2 3">
    <name type="scientific">[Ruminococcus] lactaris</name>
    <dbReference type="NCBI Taxonomy" id="46228"/>
    <lineage>
        <taxon>Bacteria</taxon>
        <taxon>Bacillati</taxon>
        <taxon>Bacillota</taxon>
        <taxon>Clostridia</taxon>
        <taxon>Lachnospirales</taxon>
        <taxon>Lachnospiraceae</taxon>
        <taxon>Mediterraneibacter</taxon>
    </lineage>
</organism>
<reference evidence="2 3" key="1">
    <citation type="submission" date="2018-08" db="EMBL/GenBank/DDBJ databases">
        <title>A genome reference for cultivated species of the human gut microbiota.</title>
        <authorList>
            <person name="Zou Y."/>
            <person name="Xue W."/>
            <person name="Luo G."/>
        </authorList>
    </citation>
    <scope>NUCLEOTIDE SEQUENCE [LARGE SCALE GENOMIC DNA]</scope>
    <source>
        <strain evidence="2 3">TF11-7</strain>
    </source>
</reference>
<evidence type="ECO:0000313" key="2">
    <source>
        <dbReference type="EMBL" id="RGK40097.1"/>
    </source>
</evidence>
<dbReference type="Proteomes" id="UP000260793">
    <property type="component" value="Unassembled WGS sequence"/>
</dbReference>
<comment type="caution">
    <text evidence="2">The sequence shown here is derived from an EMBL/GenBank/DDBJ whole genome shotgun (WGS) entry which is preliminary data.</text>
</comment>
<dbReference type="Pfam" id="PF13248">
    <property type="entry name" value="Zn_ribbon_3"/>
    <property type="match status" value="1"/>
</dbReference>
<dbReference type="InterPro" id="IPR059113">
    <property type="entry name" value="Znf_ribbon"/>
</dbReference>
<dbReference type="EMBL" id="QSQN01000016">
    <property type="protein sequence ID" value="RGK40097.1"/>
    <property type="molecule type" value="Genomic_DNA"/>
</dbReference>
<evidence type="ECO:0000259" key="1">
    <source>
        <dbReference type="Pfam" id="PF13248"/>
    </source>
</evidence>
<accession>A0A3E4LRM4</accession>
<feature type="domain" description="Putative zinc-ribbon" evidence="1">
    <location>
        <begin position="74"/>
        <end position="97"/>
    </location>
</feature>
<sequence>MNYDETVFVNPDKLGLDEGDTLDELYRKLGKAYYEGAFEDPLPQLLPLFDKITKIKGLSAGGVQQKRDDVPAQRYCPSCGKLIDGQDRFCGGCGYDLNDVGVKSPRL</sequence>